<feature type="site" description="Interaction with substrate tRNA" evidence="10">
    <location>
        <position position="103"/>
    </location>
</feature>
<evidence type="ECO:0000256" key="6">
    <source>
        <dbReference type="ARBA" id="ARBA00022741"/>
    </source>
</evidence>
<dbReference type="InterPro" id="IPR039657">
    <property type="entry name" value="Dimethylallyltransferase"/>
</dbReference>
<comment type="caution">
    <text evidence="10">Lacks conserved residue(s) required for the propagation of feature annotation.</text>
</comment>
<evidence type="ECO:0000256" key="2">
    <source>
        <dbReference type="ARBA" id="ARBA00003213"/>
    </source>
</evidence>
<accession>A0A7W5JUG3</accession>
<proteinExistence type="inferred from homology"/>
<dbReference type="EC" id="2.5.1.75" evidence="10"/>
<feature type="region of interest" description="Interaction with substrate tRNA" evidence="10">
    <location>
        <begin position="37"/>
        <end position="40"/>
    </location>
</feature>
<dbReference type="Gene3D" id="1.10.20.140">
    <property type="match status" value="1"/>
</dbReference>
<dbReference type="FunFam" id="1.10.20.140:FF:000001">
    <property type="entry name" value="tRNA dimethylallyltransferase"/>
    <property type="match status" value="1"/>
</dbReference>
<keyword evidence="15" id="KW-1185">Reference proteome</keyword>
<evidence type="ECO:0000256" key="12">
    <source>
        <dbReference type="RuleBase" id="RU003784"/>
    </source>
</evidence>
<evidence type="ECO:0000256" key="10">
    <source>
        <dbReference type="HAMAP-Rule" id="MF_00185"/>
    </source>
</evidence>
<organism evidence="14 15">
    <name type="scientific">Microlunatus antarcticus</name>
    <dbReference type="NCBI Taxonomy" id="53388"/>
    <lineage>
        <taxon>Bacteria</taxon>
        <taxon>Bacillati</taxon>
        <taxon>Actinomycetota</taxon>
        <taxon>Actinomycetes</taxon>
        <taxon>Propionibacteriales</taxon>
        <taxon>Propionibacteriaceae</taxon>
        <taxon>Microlunatus</taxon>
    </lineage>
</organism>
<keyword evidence="6 10" id="KW-0547">Nucleotide-binding</keyword>
<dbReference type="SUPFAM" id="SSF52540">
    <property type="entry name" value="P-loop containing nucleoside triphosphate hydrolases"/>
    <property type="match status" value="1"/>
</dbReference>
<evidence type="ECO:0000256" key="7">
    <source>
        <dbReference type="ARBA" id="ARBA00022840"/>
    </source>
</evidence>
<keyword evidence="5 10" id="KW-0819">tRNA processing</keyword>
<evidence type="ECO:0000256" key="1">
    <source>
        <dbReference type="ARBA" id="ARBA00001946"/>
    </source>
</evidence>
<evidence type="ECO:0000313" key="15">
    <source>
        <dbReference type="Proteomes" id="UP000565572"/>
    </source>
</evidence>
<evidence type="ECO:0000256" key="3">
    <source>
        <dbReference type="ARBA" id="ARBA00005842"/>
    </source>
</evidence>
<comment type="function">
    <text evidence="2 10 12">Catalyzes the transfer of a dimethylallyl group onto the adenine at position 37 in tRNAs that read codons beginning with uridine, leading to the formation of N6-(dimethylallyl)adenosine (i(6)A).</text>
</comment>
<evidence type="ECO:0000256" key="4">
    <source>
        <dbReference type="ARBA" id="ARBA00022679"/>
    </source>
</evidence>
<evidence type="ECO:0000256" key="11">
    <source>
        <dbReference type="RuleBase" id="RU003783"/>
    </source>
</evidence>
<evidence type="ECO:0000256" key="9">
    <source>
        <dbReference type="ARBA" id="ARBA00049563"/>
    </source>
</evidence>
<keyword evidence="7 10" id="KW-0067">ATP-binding</keyword>
<dbReference type="PANTHER" id="PTHR11088:SF60">
    <property type="entry name" value="TRNA DIMETHYLALLYLTRANSFERASE"/>
    <property type="match status" value="1"/>
</dbReference>
<gene>
    <name evidence="10" type="primary">miaA</name>
    <name evidence="14" type="ORF">FHX39_001491</name>
</gene>
<name>A0A7W5JUG3_9ACTN</name>
<feature type="binding site" evidence="10">
    <location>
        <begin position="9"/>
        <end position="14"/>
    </location>
    <ligand>
        <name>substrate</name>
    </ligand>
</feature>
<keyword evidence="8 10" id="KW-0460">Magnesium</keyword>
<dbReference type="GO" id="GO:0005524">
    <property type="term" value="F:ATP binding"/>
    <property type="evidence" value="ECO:0007669"/>
    <property type="project" value="UniProtKB-UniRule"/>
</dbReference>
<comment type="catalytic activity">
    <reaction evidence="9 10 11">
        <text>adenosine(37) in tRNA + dimethylallyl diphosphate = N(6)-dimethylallyladenosine(37) in tRNA + diphosphate</text>
        <dbReference type="Rhea" id="RHEA:26482"/>
        <dbReference type="Rhea" id="RHEA-COMP:10162"/>
        <dbReference type="Rhea" id="RHEA-COMP:10375"/>
        <dbReference type="ChEBI" id="CHEBI:33019"/>
        <dbReference type="ChEBI" id="CHEBI:57623"/>
        <dbReference type="ChEBI" id="CHEBI:74411"/>
        <dbReference type="ChEBI" id="CHEBI:74415"/>
        <dbReference type="EC" id="2.5.1.75"/>
    </reaction>
</comment>
<reference evidence="14 15" key="1">
    <citation type="submission" date="2020-08" db="EMBL/GenBank/DDBJ databases">
        <title>Sequencing the genomes of 1000 actinobacteria strains.</title>
        <authorList>
            <person name="Klenk H.-P."/>
        </authorList>
    </citation>
    <scope>NUCLEOTIDE SEQUENCE [LARGE SCALE GENOMIC DNA]</scope>
    <source>
        <strain evidence="14 15">DSM 11053</strain>
    </source>
</reference>
<protein>
    <recommendedName>
        <fullName evidence="10">tRNA dimethylallyltransferase</fullName>
        <ecNumber evidence="10">2.5.1.75</ecNumber>
    </recommendedName>
    <alternativeName>
        <fullName evidence="10">Dimethylallyl diphosphate:tRNA dimethylallyltransferase</fullName>
        <shortName evidence="10">DMAPP:tRNA dimethylallyltransferase</shortName>
        <shortName evidence="10">DMATase</shortName>
    </alternativeName>
    <alternativeName>
        <fullName evidence="10">Isopentenyl-diphosphate:tRNA isopentenyltransferase</fullName>
        <shortName evidence="10">IPP transferase</shortName>
        <shortName evidence="10">IPPT</shortName>
        <shortName evidence="10">IPTase</shortName>
    </alternativeName>
</protein>
<feature type="binding site" evidence="10">
    <location>
        <begin position="7"/>
        <end position="14"/>
    </location>
    <ligand>
        <name>ATP</name>
        <dbReference type="ChEBI" id="CHEBI:30616"/>
    </ligand>
</feature>
<feature type="site" description="Interaction with substrate tRNA" evidence="10">
    <location>
        <position position="124"/>
    </location>
</feature>
<sequence length="308" mass="33101">MTIVIVGPTASGKSGLAVALALAYAARGQPAEVVSADSMLVYRGMDVGTAKPSARERAGVVHHLVDVLDVTQTATVAGFQSMARAAVAGCRARGVVPILVGGSALYVRAVVDAFEFPGTDPALRGRLEAELAEVGPEALHARLAERDPGAAARIEPANGRRVVRALEVGEITGRPYVAELPERRYALPDVVQIGLDVPRPMLDERIRRRVDLMWEAGLVDEVRLLERSGLRDGVTASRALGYRQVLQHLDGEVDEATAREATVVATRKFARRQDGWFRKDERITWLEHDRPDLVDAALVLAGPEGTGA</sequence>
<dbReference type="Proteomes" id="UP000565572">
    <property type="component" value="Unassembled WGS sequence"/>
</dbReference>
<dbReference type="InterPro" id="IPR018022">
    <property type="entry name" value="IPT"/>
</dbReference>
<dbReference type="GO" id="GO:0006400">
    <property type="term" value="P:tRNA modification"/>
    <property type="evidence" value="ECO:0007669"/>
    <property type="project" value="TreeGrafter"/>
</dbReference>
<evidence type="ECO:0000313" key="14">
    <source>
        <dbReference type="EMBL" id="MBB3326547.1"/>
    </source>
</evidence>
<dbReference type="GO" id="GO:0052381">
    <property type="term" value="F:tRNA dimethylallyltransferase activity"/>
    <property type="evidence" value="ECO:0007669"/>
    <property type="project" value="UniProtKB-UniRule"/>
</dbReference>
<dbReference type="HAMAP" id="MF_00185">
    <property type="entry name" value="IPP_trans"/>
    <property type="match status" value="1"/>
</dbReference>
<evidence type="ECO:0000256" key="8">
    <source>
        <dbReference type="ARBA" id="ARBA00022842"/>
    </source>
</evidence>
<dbReference type="EMBL" id="JACHZG010000001">
    <property type="protein sequence ID" value="MBB3326547.1"/>
    <property type="molecule type" value="Genomic_DNA"/>
</dbReference>
<comment type="cofactor">
    <cofactor evidence="1 10">
        <name>Mg(2+)</name>
        <dbReference type="ChEBI" id="CHEBI:18420"/>
    </cofactor>
</comment>
<evidence type="ECO:0000256" key="13">
    <source>
        <dbReference type="RuleBase" id="RU003785"/>
    </source>
</evidence>
<dbReference type="RefSeq" id="WP_183337473.1">
    <property type="nucleotide sequence ID" value="NZ_JACHZG010000001.1"/>
</dbReference>
<dbReference type="Pfam" id="PF01715">
    <property type="entry name" value="IPPT"/>
    <property type="match status" value="1"/>
</dbReference>
<dbReference type="PANTHER" id="PTHR11088">
    <property type="entry name" value="TRNA DIMETHYLALLYLTRANSFERASE"/>
    <property type="match status" value="1"/>
</dbReference>
<dbReference type="AlphaFoldDB" id="A0A7W5JUG3"/>
<comment type="caution">
    <text evidence="14">The sequence shown here is derived from an EMBL/GenBank/DDBJ whole genome shotgun (WGS) entry which is preliminary data.</text>
</comment>
<dbReference type="NCBIfam" id="TIGR00174">
    <property type="entry name" value="miaA"/>
    <property type="match status" value="1"/>
</dbReference>
<comment type="subunit">
    <text evidence="10">Monomer.</text>
</comment>
<keyword evidence="4 10" id="KW-0808">Transferase</keyword>
<dbReference type="InterPro" id="IPR027417">
    <property type="entry name" value="P-loop_NTPase"/>
</dbReference>
<comment type="similarity">
    <text evidence="3 10 13">Belongs to the IPP transferase family.</text>
</comment>
<dbReference type="Gene3D" id="3.40.50.300">
    <property type="entry name" value="P-loop containing nucleotide triphosphate hydrolases"/>
    <property type="match status" value="1"/>
</dbReference>
<evidence type="ECO:0000256" key="5">
    <source>
        <dbReference type="ARBA" id="ARBA00022694"/>
    </source>
</evidence>